<evidence type="ECO:0000313" key="2">
    <source>
        <dbReference type="Proteomes" id="UP000036681"/>
    </source>
</evidence>
<protein>
    <submittedName>
        <fullName evidence="3">G protein-coupled receptor</fullName>
    </submittedName>
</protein>
<keyword evidence="2" id="KW-1185">Reference proteome</keyword>
<feature type="transmembrane region" description="Helical" evidence="1">
    <location>
        <begin position="100"/>
        <end position="125"/>
    </location>
</feature>
<organism evidence="2 3">
    <name type="scientific">Ascaris lumbricoides</name>
    <name type="common">Giant roundworm</name>
    <dbReference type="NCBI Taxonomy" id="6252"/>
    <lineage>
        <taxon>Eukaryota</taxon>
        <taxon>Metazoa</taxon>
        <taxon>Ecdysozoa</taxon>
        <taxon>Nematoda</taxon>
        <taxon>Chromadorea</taxon>
        <taxon>Rhabditida</taxon>
        <taxon>Spirurina</taxon>
        <taxon>Ascaridomorpha</taxon>
        <taxon>Ascaridoidea</taxon>
        <taxon>Ascarididae</taxon>
        <taxon>Ascaris</taxon>
    </lineage>
</organism>
<dbReference type="Pfam" id="PF10317">
    <property type="entry name" value="7TM_GPCR_Srd"/>
    <property type="match status" value="1"/>
</dbReference>
<feature type="transmembrane region" description="Helical" evidence="1">
    <location>
        <begin position="51"/>
        <end position="69"/>
    </location>
</feature>
<feature type="transmembrane region" description="Helical" evidence="1">
    <location>
        <begin position="12"/>
        <end position="31"/>
    </location>
</feature>
<dbReference type="InterPro" id="IPR019421">
    <property type="entry name" value="7TM_GPCR_serpentine_rcpt_Srd"/>
</dbReference>
<evidence type="ECO:0000313" key="3">
    <source>
        <dbReference type="WBParaSite" id="ALUE_0001343801-mRNA-1"/>
    </source>
</evidence>
<evidence type="ECO:0000256" key="1">
    <source>
        <dbReference type="SAM" id="Phobius"/>
    </source>
</evidence>
<feature type="transmembrane region" description="Helical" evidence="1">
    <location>
        <begin position="213"/>
        <end position="238"/>
    </location>
</feature>
<keyword evidence="1" id="KW-0812">Transmembrane</keyword>
<proteinExistence type="predicted"/>
<accession>A0A0M3I828</accession>
<sequence length="300" mass="34205">MGSTISFTFYCIYMVQFITSITLNILILWLIAKRYSNESRNEEYIHKYRILLGHMALACIRASFTFSVLQMCVHLRPLAAIITTKGPILSIFGHTEVAFIIFRILFSDVCGVICIMSMSYALAAFYRYTAIARNKALHEFITKRNITCALISVHLFGLAVTVLGYSGMTWDQQFLISYFPIGNGHMDFDTLYIGSHFSERSLMRARTLAAQKLLVHALLIQAFLPTMLVIPLFVVTLLTLAMDTPPLLEYFSFSLIGWLPVLDPIITIYFVLPFRRLMLAKMPRLLCHHDSNMNSILCNV</sequence>
<dbReference type="Proteomes" id="UP000036681">
    <property type="component" value="Unplaced"/>
</dbReference>
<feature type="transmembrane region" description="Helical" evidence="1">
    <location>
        <begin position="146"/>
        <end position="168"/>
    </location>
</feature>
<name>A0A0M3I828_ASCLU</name>
<dbReference type="WBParaSite" id="ALUE_0001343801-mRNA-1">
    <property type="protein sequence ID" value="ALUE_0001343801-mRNA-1"/>
    <property type="gene ID" value="ALUE_0001343801"/>
</dbReference>
<dbReference type="SUPFAM" id="SSF81321">
    <property type="entry name" value="Family A G protein-coupled receptor-like"/>
    <property type="match status" value="1"/>
</dbReference>
<dbReference type="PANTHER" id="PTHR22943">
    <property type="entry name" value="7-TRANSMEMBRANE DOMAIN RECEPTOR C.ELEGANS"/>
    <property type="match status" value="1"/>
</dbReference>
<feature type="transmembrane region" description="Helical" evidence="1">
    <location>
        <begin position="250"/>
        <end position="272"/>
    </location>
</feature>
<dbReference type="PANTHER" id="PTHR22943:SF248">
    <property type="entry name" value="SEVEN TM RECEPTOR"/>
    <property type="match status" value="1"/>
</dbReference>
<dbReference type="AlphaFoldDB" id="A0A0M3I828"/>
<keyword evidence="1" id="KW-1133">Transmembrane helix</keyword>
<keyword evidence="1" id="KW-0472">Membrane</keyword>
<reference evidence="3" key="1">
    <citation type="submission" date="2017-02" db="UniProtKB">
        <authorList>
            <consortium name="WormBaseParasite"/>
        </authorList>
    </citation>
    <scope>IDENTIFICATION</scope>
</reference>